<feature type="transmembrane region" description="Helical" evidence="9">
    <location>
        <begin position="252"/>
        <end position="270"/>
    </location>
</feature>
<protein>
    <submittedName>
        <fullName evidence="10">YeeE/YedE family protein</fullName>
    </submittedName>
</protein>
<keyword evidence="6 9" id="KW-1133">Transmembrane helix</keyword>
<sequence length="361" mass="37754">MPSPTILTGLVVGAVLGFILQRGRFCITGAFRDLWVSRSWRWFTAFLLAIAVQAVGVAVLTGAGSITPEIPKLSVVATVVGSFLFGVGIVLAGGCATGTYYRAGEGLVGSWFALVAYATAAAASKTGILSGVTTWIKGLWVTNLTTIPASIGVPDWIGVVILAGVTGVVVHRFIILGRSRPAQVQLPAQRTGLAHLLLEKQWNPLVTGLLVGIVAIVAWPTSWASGRPDGLGITTPSSNLVSLIVTGDPTRLDWGVLLVVGILFGSYIAAKASGEFRVRVPSAQVIQRSIIGGILMGIGAAWAGGCSIGNALVQTSLLSWQGWAALVFQVLGVGAAAWFLLIRPRQRRRAERTAVRTPATV</sequence>
<gene>
    <name evidence="10" type="ORF">HMPREF1549_01487</name>
</gene>
<dbReference type="AlphaFoldDB" id="U1QA47"/>
<keyword evidence="4" id="KW-0997">Cell inner membrane</keyword>
<feature type="transmembrane region" description="Helical" evidence="9">
    <location>
        <begin position="111"/>
        <end position="136"/>
    </location>
</feature>
<evidence type="ECO:0000256" key="2">
    <source>
        <dbReference type="ARBA" id="ARBA00022448"/>
    </source>
</evidence>
<feature type="transmembrane region" description="Helical" evidence="9">
    <location>
        <begin position="42"/>
        <end position="63"/>
    </location>
</feature>
<evidence type="ECO:0000256" key="7">
    <source>
        <dbReference type="ARBA" id="ARBA00023136"/>
    </source>
</evidence>
<dbReference type="RefSeq" id="WP_021606164.1">
    <property type="nucleotide sequence ID" value="NZ_KE951657.1"/>
</dbReference>
<keyword evidence="3" id="KW-1003">Cell membrane</keyword>
<keyword evidence="5 9" id="KW-0812">Transmembrane</keyword>
<comment type="subcellular location">
    <subcellularLocation>
        <location evidence="1">Cell inner membrane</location>
        <topology evidence="1">Multi-pass membrane protein</topology>
    </subcellularLocation>
</comment>
<reference evidence="10 11" key="1">
    <citation type="submission" date="2013-06" db="EMBL/GenBank/DDBJ databases">
        <authorList>
            <person name="Weinstock G."/>
            <person name="Sodergren E."/>
            <person name="Lobos E.A."/>
            <person name="Fulton L."/>
            <person name="Fulton R."/>
            <person name="Courtney L."/>
            <person name="Fronick C."/>
            <person name="O'Laughlin M."/>
            <person name="Godfrey J."/>
            <person name="Wilson R.M."/>
            <person name="Miner T."/>
            <person name="Farmer C."/>
            <person name="Delehaunty K."/>
            <person name="Cordes M."/>
            <person name="Minx P."/>
            <person name="Tomlinson C."/>
            <person name="Chen J."/>
            <person name="Wollam A."/>
            <person name="Pepin K.H."/>
            <person name="Bhonagiri V."/>
            <person name="Zhang X."/>
            <person name="Warren W."/>
            <person name="Mitreva M."/>
            <person name="Mardis E.R."/>
            <person name="Wilson R.K."/>
        </authorList>
    </citation>
    <scope>NUCLEOTIDE SEQUENCE [LARGE SCALE GENOMIC DNA]</scope>
    <source>
        <strain evidence="10 11">F0510</strain>
    </source>
</reference>
<name>U1QA47_9ACTO</name>
<evidence type="ECO:0000256" key="4">
    <source>
        <dbReference type="ARBA" id="ARBA00022519"/>
    </source>
</evidence>
<keyword evidence="7 9" id="KW-0472">Membrane</keyword>
<dbReference type="EMBL" id="AWSD01000153">
    <property type="protein sequence ID" value="ERH19291.1"/>
    <property type="molecule type" value="Genomic_DNA"/>
</dbReference>
<comment type="caution">
    <text evidence="10">The sequence shown here is derived from an EMBL/GenBank/DDBJ whole genome shotgun (WGS) entry which is preliminary data.</text>
</comment>
<keyword evidence="2" id="KW-0813">Transport</keyword>
<feature type="transmembrane region" description="Helical" evidence="9">
    <location>
        <begin position="75"/>
        <end position="99"/>
    </location>
</feature>
<proteinExistence type="inferred from homology"/>
<evidence type="ECO:0000313" key="10">
    <source>
        <dbReference type="EMBL" id="ERH19291.1"/>
    </source>
</evidence>
<dbReference type="Proteomes" id="UP000016498">
    <property type="component" value="Unassembled WGS sequence"/>
</dbReference>
<evidence type="ECO:0000256" key="5">
    <source>
        <dbReference type="ARBA" id="ARBA00022692"/>
    </source>
</evidence>
<evidence type="ECO:0000256" key="1">
    <source>
        <dbReference type="ARBA" id="ARBA00004429"/>
    </source>
</evidence>
<dbReference type="HOGENOM" id="CLU_050656_0_1_11"/>
<accession>U1QA47</accession>
<dbReference type="PATRIC" id="fig|1227262.3.peg.1213"/>
<dbReference type="PANTHER" id="PTHR30574">
    <property type="entry name" value="INNER MEMBRANE PROTEIN YEDE"/>
    <property type="match status" value="1"/>
</dbReference>
<evidence type="ECO:0000256" key="8">
    <source>
        <dbReference type="ARBA" id="ARBA00035655"/>
    </source>
</evidence>
<dbReference type="Pfam" id="PF04143">
    <property type="entry name" value="Sulf_transp"/>
    <property type="match status" value="1"/>
</dbReference>
<evidence type="ECO:0000256" key="9">
    <source>
        <dbReference type="SAM" id="Phobius"/>
    </source>
</evidence>
<feature type="transmembrane region" description="Helical" evidence="9">
    <location>
        <begin position="290"/>
        <end position="311"/>
    </location>
</feature>
<dbReference type="GO" id="GO:0005886">
    <property type="term" value="C:plasma membrane"/>
    <property type="evidence" value="ECO:0007669"/>
    <property type="project" value="UniProtKB-SubCell"/>
</dbReference>
<evidence type="ECO:0000256" key="6">
    <source>
        <dbReference type="ARBA" id="ARBA00022989"/>
    </source>
</evidence>
<evidence type="ECO:0000313" key="11">
    <source>
        <dbReference type="Proteomes" id="UP000016498"/>
    </source>
</evidence>
<organism evidence="10 11">
    <name type="scientific">Actinomyces johnsonii F0510</name>
    <dbReference type="NCBI Taxonomy" id="1227262"/>
    <lineage>
        <taxon>Bacteria</taxon>
        <taxon>Bacillati</taxon>
        <taxon>Actinomycetota</taxon>
        <taxon>Actinomycetes</taxon>
        <taxon>Actinomycetales</taxon>
        <taxon>Actinomycetaceae</taxon>
        <taxon>Actinomyces</taxon>
    </lineage>
</organism>
<dbReference type="InterPro" id="IPR007272">
    <property type="entry name" value="Sulf_transp_TsuA/YedE"/>
</dbReference>
<feature type="transmembrane region" description="Helical" evidence="9">
    <location>
        <begin position="156"/>
        <end position="175"/>
    </location>
</feature>
<feature type="transmembrane region" description="Helical" evidence="9">
    <location>
        <begin position="323"/>
        <end position="342"/>
    </location>
</feature>
<evidence type="ECO:0000256" key="3">
    <source>
        <dbReference type="ARBA" id="ARBA00022475"/>
    </source>
</evidence>
<comment type="similarity">
    <text evidence="8">Belongs to the TsuA/YedE (TC 9.B.102) family.</text>
</comment>
<dbReference type="PANTHER" id="PTHR30574:SF1">
    <property type="entry name" value="SULPHUR TRANSPORT DOMAIN-CONTAINING PROTEIN"/>
    <property type="match status" value="1"/>
</dbReference>
<feature type="transmembrane region" description="Helical" evidence="9">
    <location>
        <begin position="202"/>
        <end position="221"/>
    </location>
</feature>
<feature type="transmembrane region" description="Helical" evidence="9">
    <location>
        <begin position="6"/>
        <end position="21"/>
    </location>
</feature>
<dbReference type="OrthoDB" id="9794165at2"/>